<evidence type="ECO:0000256" key="5">
    <source>
        <dbReference type="ARBA" id="ARBA00047471"/>
    </source>
</evidence>
<dbReference type="EMBL" id="CP069362">
    <property type="protein sequence ID" value="WGS64185.1"/>
    <property type="molecule type" value="Genomic_DNA"/>
</dbReference>
<dbReference type="InterPro" id="IPR000368">
    <property type="entry name" value="Sucrose_synth_GT-B1"/>
</dbReference>
<feature type="domain" description="Glycosyl transferase family 1" evidence="6">
    <location>
        <begin position="253"/>
        <end position="427"/>
    </location>
</feature>
<organism evidence="8 9">
    <name type="scientific">Marinitoga aeolica</name>
    <dbReference type="NCBI Taxonomy" id="2809031"/>
    <lineage>
        <taxon>Bacteria</taxon>
        <taxon>Thermotogati</taxon>
        <taxon>Thermotogota</taxon>
        <taxon>Thermotogae</taxon>
        <taxon>Petrotogales</taxon>
        <taxon>Petrotogaceae</taxon>
        <taxon>Marinitoga</taxon>
    </lineage>
</organism>
<dbReference type="Pfam" id="PF00534">
    <property type="entry name" value="Glycos_transf_1"/>
    <property type="match status" value="1"/>
</dbReference>
<gene>
    <name evidence="8" type="ORF">JRV97_07320</name>
</gene>
<evidence type="ECO:0000313" key="8">
    <source>
        <dbReference type="EMBL" id="WGS64185.1"/>
    </source>
</evidence>
<evidence type="ECO:0000259" key="7">
    <source>
        <dbReference type="Pfam" id="PF00862"/>
    </source>
</evidence>
<feature type="domain" description="Sucrose synthase first GT-B" evidence="7">
    <location>
        <begin position="3"/>
        <end position="194"/>
    </location>
</feature>
<reference evidence="8 9" key="1">
    <citation type="submission" date="2021-02" db="EMBL/GenBank/DDBJ databases">
        <title>Characterization of Marinitoga sp. nov. str. BP5-C20A.</title>
        <authorList>
            <person name="Erauso G."/>
            <person name="Postec A."/>
        </authorList>
    </citation>
    <scope>NUCLEOTIDE SEQUENCE [LARGE SCALE GENOMIC DNA]</scope>
    <source>
        <strain evidence="8 9">BP5-C20A</strain>
    </source>
</reference>
<dbReference type="InterPro" id="IPR001296">
    <property type="entry name" value="Glyco_trans_1"/>
</dbReference>
<dbReference type="InterPro" id="IPR044161">
    <property type="entry name" value="SPS"/>
</dbReference>
<dbReference type="Proteomes" id="UP001232493">
    <property type="component" value="Chromosome"/>
</dbReference>
<dbReference type="Pfam" id="PF00862">
    <property type="entry name" value="GT-B_Sucrose_synth"/>
    <property type="match status" value="1"/>
</dbReference>
<dbReference type="Gene3D" id="3.40.50.2000">
    <property type="entry name" value="Glycogen Phosphorylase B"/>
    <property type="match status" value="2"/>
</dbReference>
<dbReference type="SUPFAM" id="SSF53756">
    <property type="entry name" value="UDP-Glycosyltransferase/glycogen phosphorylase"/>
    <property type="match status" value="1"/>
</dbReference>
<dbReference type="PANTHER" id="PTHR46039:SF5">
    <property type="entry name" value="SUCROSE-PHOSPHATE SYNTHASE 3-RELATED"/>
    <property type="match status" value="1"/>
</dbReference>
<comment type="similarity">
    <text evidence="1">Belongs to the glycosyltransferase 1 family.</text>
</comment>
<name>A0ABY8PNJ1_9BACT</name>
<accession>A0ABY8PNJ1</accession>
<evidence type="ECO:0000259" key="6">
    <source>
        <dbReference type="Pfam" id="PF00534"/>
    </source>
</evidence>
<dbReference type="PANTHER" id="PTHR46039">
    <property type="entry name" value="SUCROSE-PHOSPHATE SYNTHASE 3-RELATED"/>
    <property type="match status" value="1"/>
</dbReference>
<evidence type="ECO:0000313" key="9">
    <source>
        <dbReference type="Proteomes" id="UP001232493"/>
    </source>
</evidence>
<sequence length="487" mass="56456">MRIAFFNPQGNFDKNSSRLTEHPDFGGQLIYVREVAMELSKLGIEVDIFTRKIIDENWPEFKETFDYYEGYNNLRIIRIPFGGNKFLRKELLWPHLKEFAEGILKYYDSIGKMPDFVTTHYGDGGITGAIFEDITHIPFSFTAHSLGAQKMDKLGVNKFNFDGYDEEYNFSIRINAERVSMNRSAFNIVSTNLERFEQYGHQLYNGAIDINDDSKFKVIPPGVNVKTFSSENKELDNDFWNEIEKYLIRDIENREKQYIVVSSRVDEKKNHLGVVRAYARSKELQKMANLVIFVRGLKNGFKDMDKLSEKEQKIIGEIKRIVEDHQLYGKVSLFDVPGQEELASAYRYFVRKKSVFVLPAFYEPFGLAPIEAAAVGLAVVATKNGGPMESFDKGKYGVLIDPFDIKDIEKGILDGLKNFDKYSELGKKRVLENYTWEITAKRYLKSIEEYLKNPIRKENYLKIPGFFFNEKNEVDKSLILEYLKSTN</sequence>
<keyword evidence="9" id="KW-1185">Reference proteome</keyword>
<dbReference type="EC" id="2.4.1.14" evidence="2"/>
<comment type="catalytic activity">
    <reaction evidence="5">
        <text>beta-D-fructose 6-phosphate + UDP-alpha-D-glucose = sucrose 6(F)-phosphate + UDP + H(+)</text>
        <dbReference type="Rhea" id="RHEA:22172"/>
        <dbReference type="ChEBI" id="CHEBI:15378"/>
        <dbReference type="ChEBI" id="CHEBI:57634"/>
        <dbReference type="ChEBI" id="CHEBI:57723"/>
        <dbReference type="ChEBI" id="CHEBI:58223"/>
        <dbReference type="ChEBI" id="CHEBI:58885"/>
        <dbReference type="EC" id="2.4.1.14"/>
    </reaction>
</comment>
<keyword evidence="4" id="KW-0808">Transferase</keyword>
<keyword evidence="3" id="KW-0328">Glycosyltransferase</keyword>
<evidence type="ECO:0000256" key="4">
    <source>
        <dbReference type="ARBA" id="ARBA00022679"/>
    </source>
</evidence>
<evidence type="ECO:0000256" key="2">
    <source>
        <dbReference type="ARBA" id="ARBA00012536"/>
    </source>
</evidence>
<protein>
    <recommendedName>
        <fullName evidence="2">sucrose-phosphate synthase</fullName>
        <ecNumber evidence="2">2.4.1.14</ecNumber>
    </recommendedName>
</protein>
<evidence type="ECO:0000256" key="1">
    <source>
        <dbReference type="ARBA" id="ARBA00006530"/>
    </source>
</evidence>
<dbReference type="RefSeq" id="WP_280997629.1">
    <property type="nucleotide sequence ID" value="NZ_CP069362.1"/>
</dbReference>
<proteinExistence type="inferred from homology"/>
<evidence type="ECO:0000256" key="3">
    <source>
        <dbReference type="ARBA" id="ARBA00022676"/>
    </source>
</evidence>